<feature type="domain" description="Carrier" evidence="11">
    <location>
        <begin position="4575"/>
        <end position="4650"/>
    </location>
</feature>
<evidence type="ECO:0000313" key="15">
    <source>
        <dbReference type="Proteomes" id="UP000186040"/>
    </source>
</evidence>
<dbReference type="FunFam" id="3.40.47.10:FF:000019">
    <property type="entry name" value="Polyketide synthase type I"/>
    <property type="match status" value="5"/>
</dbReference>
<comment type="cofactor">
    <cofactor evidence="1">
        <name>pantetheine 4'-phosphate</name>
        <dbReference type="ChEBI" id="CHEBI:47942"/>
    </cofactor>
</comment>
<evidence type="ECO:0000256" key="1">
    <source>
        <dbReference type="ARBA" id="ARBA00001957"/>
    </source>
</evidence>
<evidence type="ECO:0000259" key="13">
    <source>
        <dbReference type="PROSITE" id="PS52019"/>
    </source>
</evidence>
<dbReference type="InterPro" id="IPR036291">
    <property type="entry name" value="NAD(P)-bd_dom_sf"/>
</dbReference>
<dbReference type="Pfam" id="PF14765">
    <property type="entry name" value="PS-DH"/>
    <property type="match status" value="1"/>
</dbReference>
<feature type="active site" description="Proton donor; for dehydratase activity" evidence="10">
    <location>
        <position position="1109"/>
    </location>
</feature>
<dbReference type="SMART" id="SM00825">
    <property type="entry name" value="PKS_KS"/>
    <property type="match status" value="5"/>
</dbReference>
<dbReference type="PROSITE" id="PS00012">
    <property type="entry name" value="PHOSPHOPANTETHEINE"/>
    <property type="match status" value="5"/>
</dbReference>
<dbReference type="InterPro" id="IPR014030">
    <property type="entry name" value="Ketoacyl_synth_N"/>
</dbReference>
<evidence type="ECO:0000256" key="3">
    <source>
        <dbReference type="ARBA" id="ARBA00022450"/>
    </source>
</evidence>
<dbReference type="PROSITE" id="PS50075">
    <property type="entry name" value="CARRIER"/>
    <property type="match status" value="5"/>
</dbReference>
<dbReference type="SMART" id="SM00822">
    <property type="entry name" value="PKS_KR"/>
    <property type="match status" value="5"/>
</dbReference>
<dbReference type="InterPro" id="IPR006162">
    <property type="entry name" value="Ppantetheine_attach_site"/>
</dbReference>
<feature type="region of interest" description="C-terminal hotdog fold" evidence="10">
    <location>
        <begin position="1048"/>
        <end position="1223"/>
    </location>
</feature>
<dbReference type="InterPro" id="IPR049900">
    <property type="entry name" value="PKS_mFAS_DH"/>
</dbReference>
<evidence type="ECO:0000256" key="8">
    <source>
        <dbReference type="ARBA" id="ARBA00023268"/>
    </source>
</evidence>
<dbReference type="Gene3D" id="6.10.140.1830">
    <property type="match status" value="1"/>
</dbReference>
<keyword evidence="6" id="KW-0677">Repeat</keyword>
<feature type="domain" description="Ketosynthase family 3 (KS3)" evidence="12">
    <location>
        <begin position="6141"/>
        <end position="6565"/>
    </location>
</feature>
<dbReference type="Pfam" id="PF08659">
    <property type="entry name" value="KR"/>
    <property type="match status" value="5"/>
</dbReference>
<dbReference type="PANTHER" id="PTHR43775:SF51">
    <property type="entry name" value="INACTIVE PHENOLPHTHIOCEROL SYNTHESIS POLYKETIDE SYNTHASE TYPE I PKS1-RELATED"/>
    <property type="match status" value="1"/>
</dbReference>
<dbReference type="InterPro" id="IPR036299">
    <property type="entry name" value="Polyketide_synth_docking_sf"/>
</dbReference>
<dbReference type="Pfam" id="PF21089">
    <property type="entry name" value="PKS_DH_N"/>
    <property type="match status" value="1"/>
</dbReference>
<dbReference type="InterPro" id="IPR018201">
    <property type="entry name" value="Ketoacyl_synth_AS"/>
</dbReference>
<feature type="domain" description="Ketosynthase family 3 (KS3)" evidence="12">
    <location>
        <begin position="33"/>
        <end position="458"/>
    </location>
</feature>
<dbReference type="SMART" id="SM00823">
    <property type="entry name" value="PKS_PP"/>
    <property type="match status" value="5"/>
</dbReference>
<dbReference type="Pfam" id="PF00550">
    <property type="entry name" value="PP-binding"/>
    <property type="match status" value="5"/>
</dbReference>
<dbReference type="SMART" id="SM00827">
    <property type="entry name" value="PKS_AT"/>
    <property type="match status" value="5"/>
</dbReference>
<dbReference type="GO" id="GO:0004315">
    <property type="term" value="F:3-oxoacyl-[acyl-carrier-protein] synthase activity"/>
    <property type="evidence" value="ECO:0007669"/>
    <property type="project" value="InterPro"/>
</dbReference>
<reference evidence="14 15" key="1">
    <citation type="submission" date="2016-10" db="EMBL/GenBank/DDBJ databases">
        <title>The Draft Genome Sequence of Actinokineospora bangkokensis 44EHWT reveals the biosynthetic pathway of antifungal compounds Thailandins with unusual extender unit butylmalonyl-CoA.</title>
        <authorList>
            <person name="Greule A."/>
            <person name="Intra B."/>
            <person name="Flemming S."/>
            <person name="Rommel M.G."/>
            <person name="Panbangred W."/>
            <person name="Bechthold A."/>
        </authorList>
    </citation>
    <scope>NUCLEOTIDE SEQUENCE [LARGE SCALE GENOMIC DNA]</scope>
    <source>
        <strain evidence="14 15">44EHW</strain>
    </source>
</reference>
<feature type="active site" description="Proton acceptor; for dehydratase activity" evidence="10">
    <location>
        <position position="943"/>
    </location>
</feature>
<dbReference type="Gene3D" id="1.10.1200.10">
    <property type="entry name" value="ACP-like"/>
    <property type="match status" value="5"/>
</dbReference>
<keyword evidence="3" id="KW-0596">Phosphopantetheine</keyword>
<comment type="caution">
    <text evidence="14">The sequence shown here is derived from an EMBL/GenBank/DDBJ whole genome shotgun (WGS) entry which is preliminary data.</text>
</comment>
<feature type="domain" description="Ketosynthase family 3 (KS3)" evidence="12">
    <location>
        <begin position="4669"/>
        <end position="5093"/>
    </location>
</feature>
<evidence type="ECO:0000256" key="4">
    <source>
        <dbReference type="ARBA" id="ARBA00022553"/>
    </source>
</evidence>
<dbReference type="SMART" id="SM01294">
    <property type="entry name" value="PKS_PP_betabranch"/>
    <property type="match status" value="5"/>
</dbReference>
<dbReference type="PROSITE" id="PS52004">
    <property type="entry name" value="KS3_2"/>
    <property type="match status" value="5"/>
</dbReference>
<dbReference type="EMBL" id="MKQR01000009">
    <property type="protein sequence ID" value="OLR93558.1"/>
    <property type="molecule type" value="Genomic_DNA"/>
</dbReference>
<dbReference type="CDD" id="cd08952">
    <property type="entry name" value="KR_1_SDR_x"/>
    <property type="match status" value="4"/>
</dbReference>
<dbReference type="SUPFAM" id="SSF55048">
    <property type="entry name" value="Probable ACP-binding domain of malonyl-CoA ACP transacylase"/>
    <property type="match status" value="5"/>
</dbReference>
<feature type="domain" description="PKS/mFAS DH" evidence="13">
    <location>
        <begin position="911"/>
        <end position="1223"/>
    </location>
</feature>
<dbReference type="CDD" id="cd08956">
    <property type="entry name" value="KR_3_FAS_SDR_x"/>
    <property type="match status" value="1"/>
</dbReference>
<dbReference type="InterPro" id="IPR020806">
    <property type="entry name" value="PKS_PP-bd"/>
</dbReference>
<evidence type="ECO:0000256" key="6">
    <source>
        <dbReference type="ARBA" id="ARBA00022737"/>
    </source>
</evidence>
<dbReference type="InterPro" id="IPR016035">
    <property type="entry name" value="Acyl_Trfase/lysoPLipase"/>
</dbReference>
<dbReference type="STRING" id="1193682.BJP25_14795"/>
<dbReference type="OrthoDB" id="9778690at2"/>
<dbReference type="PROSITE" id="PS52019">
    <property type="entry name" value="PKS_MFAS_DH"/>
    <property type="match status" value="1"/>
</dbReference>
<dbReference type="Gene3D" id="3.40.50.720">
    <property type="entry name" value="NAD(P)-binding Rossmann-like Domain"/>
    <property type="match status" value="5"/>
</dbReference>
<dbReference type="PANTHER" id="PTHR43775">
    <property type="entry name" value="FATTY ACID SYNTHASE"/>
    <property type="match status" value="1"/>
</dbReference>
<feature type="domain" description="Ketosynthase family 3 (KS3)" evidence="12">
    <location>
        <begin position="1698"/>
        <end position="2124"/>
    </location>
</feature>
<feature type="domain" description="Carrier" evidence="11">
    <location>
        <begin position="1606"/>
        <end position="1681"/>
    </location>
</feature>
<dbReference type="SUPFAM" id="SSF53901">
    <property type="entry name" value="Thiolase-like"/>
    <property type="match status" value="5"/>
</dbReference>
<dbReference type="InterPro" id="IPR020841">
    <property type="entry name" value="PKS_Beta-ketoAc_synthase_dom"/>
</dbReference>
<dbReference type="PROSITE" id="PS00606">
    <property type="entry name" value="KS3_1"/>
    <property type="match status" value="5"/>
</dbReference>
<dbReference type="InterPro" id="IPR032821">
    <property type="entry name" value="PKS_assoc"/>
</dbReference>
<organism evidence="14 15">
    <name type="scientific">Actinokineospora bangkokensis</name>
    <dbReference type="NCBI Taxonomy" id="1193682"/>
    <lineage>
        <taxon>Bacteria</taxon>
        <taxon>Bacillati</taxon>
        <taxon>Actinomycetota</taxon>
        <taxon>Actinomycetes</taxon>
        <taxon>Pseudonocardiales</taxon>
        <taxon>Pseudonocardiaceae</taxon>
        <taxon>Actinokineospora</taxon>
    </lineage>
</organism>
<evidence type="ECO:0008006" key="16">
    <source>
        <dbReference type="Google" id="ProtNLM"/>
    </source>
</evidence>
<dbReference type="SUPFAM" id="SSF52151">
    <property type="entry name" value="FabD/lysophospholipase-like"/>
    <property type="match status" value="5"/>
</dbReference>
<dbReference type="InterPro" id="IPR041618">
    <property type="entry name" value="PKS_DE"/>
</dbReference>
<dbReference type="Gene3D" id="3.40.47.10">
    <property type="match status" value="5"/>
</dbReference>
<dbReference type="Proteomes" id="UP000186040">
    <property type="component" value="Unassembled WGS sequence"/>
</dbReference>
<dbReference type="RefSeq" id="WP_084793822.1">
    <property type="nucleotide sequence ID" value="NZ_MKQR01000009.1"/>
</dbReference>
<dbReference type="InterPro" id="IPR049552">
    <property type="entry name" value="PKS_DH_N"/>
</dbReference>
<evidence type="ECO:0000259" key="11">
    <source>
        <dbReference type="PROSITE" id="PS50075"/>
    </source>
</evidence>
<evidence type="ECO:0000256" key="2">
    <source>
        <dbReference type="ARBA" id="ARBA00004792"/>
    </source>
</evidence>
<feature type="domain" description="Carrier" evidence="11">
    <location>
        <begin position="7534"/>
        <end position="7608"/>
    </location>
</feature>
<keyword evidence="9" id="KW-0012">Acyltransferase</keyword>
<dbReference type="InterPro" id="IPR020807">
    <property type="entry name" value="PKS_DH"/>
</dbReference>
<dbReference type="InterPro" id="IPR013968">
    <property type="entry name" value="PKS_KR"/>
</dbReference>
<dbReference type="InterPro" id="IPR049551">
    <property type="entry name" value="PKS_DH_C"/>
</dbReference>
<dbReference type="Gene3D" id="3.40.366.10">
    <property type="entry name" value="Malonyl-Coenzyme A Acyl Carrier Protein, domain 2"/>
    <property type="match status" value="5"/>
</dbReference>
<dbReference type="InterPro" id="IPR009081">
    <property type="entry name" value="PP-bd_ACP"/>
</dbReference>
<dbReference type="InterPro" id="IPR036736">
    <property type="entry name" value="ACP-like_sf"/>
</dbReference>
<dbReference type="GO" id="GO:0006633">
    <property type="term" value="P:fatty acid biosynthetic process"/>
    <property type="evidence" value="ECO:0007669"/>
    <property type="project" value="InterPro"/>
</dbReference>
<feature type="domain" description="Ketosynthase family 3 (KS3)" evidence="12">
    <location>
        <begin position="3180"/>
        <end position="3605"/>
    </location>
</feature>
<dbReference type="Pfam" id="PF08990">
    <property type="entry name" value="Docking"/>
    <property type="match status" value="1"/>
</dbReference>
<dbReference type="GO" id="GO:0033068">
    <property type="term" value="P:macrolide biosynthetic process"/>
    <property type="evidence" value="ECO:0007669"/>
    <property type="project" value="UniProtKB-ARBA"/>
</dbReference>
<dbReference type="Gene3D" id="3.10.129.110">
    <property type="entry name" value="Polyketide synthase dehydratase"/>
    <property type="match status" value="1"/>
</dbReference>
<dbReference type="InterPro" id="IPR001227">
    <property type="entry name" value="Ac_transferase_dom_sf"/>
</dbReference>
<name>A0A1Q9LNG1_9PSEU</name>
<sequence>MQNEDKLRDYLKRATTDLRGARKRVRELEARDTEPIAIVGMACRFPGGVRSPEDLWALVTEGRDAVSGFPTDRGWDLDALYDPDPDKPGTVYTREGGFLHDAADFDPGFFGINPREALAMDPQQRLLLETAWEAFERAGIDPTGLAGSRTGVFTGVMYHDYASRLHAFPEHVEGLLSTGNSGSVASGRIAYTLGLEGPAVTVDTACSSSLVALHMAVQALRAGECTMALAGGVTVMAGPSAFVEFARQRGLAPDARTKAFAEGADGATWAEGVGLLLVEKLSDARRNGHEVLAVVRGSAVNSDGASNGLTAPNGPSQQRAILAALGSARLGPGDVDVVEAHGTGTPLGDPIEAQALLATYGQGDRAHPLLLGSVKSNIGHTQAAAGVAGVIKVVQAIRHGVVPRTLHAATPSSKVDWESGAVELVQDETAWPRTGRPRRAAVSSFGISGTNAHTIIEQAPEPEPVEDAETPQVVEEVRPLAVVPWVLSGRTAPALRAQAARLLSAVDAGASAVDLGFSLATTRAALDHRAVVTGGDLASLTEGLSAFVAGERHPSVVEGQATAEGRVAFLFSGQGSQRPGMGRELHEAYPVFAEAFDAACEHLPEGLREVVFADDAPELRQTGWTQPALFAIEVALFRLLESWGVKPDYLAGHSIGEIAAAHVAGVLSLADAAKLVSERARLMQALPTGGAMVAVQATEDEVTPLLSETVSIAAINGPQSIVVAGAEAEAERIGAHFTGLGRKTTRLTVSHAFHSPLMEPMLEEFRAVVRGLSFTEPTTPLITGGDVTDPEHWVRHVRDAVRFADTVRTLHDRGVRTTVEIGPGSVLTALARQNADDLTAVAPLRADRPETGALARLHTAGVRVDAPAYFARSGARRVDLPTYAFQYERFWLEAPAGTGDVSAAGLGSADHPLLGAATALADADGFLLTGRLSTATHPWLADHTVGGTAVLPTAAFAELAIRAGDHVGCATLAELSVQTPLALPDGGAAVVQVALGAPDAEGRRPLSVHSRLADAAQDAPWTRHATGVLAPAVRSGGPGLVEWPPAGAVAVDPTATAARATAAGVALGPVFDGLRAAWRRGDDLFAEVALDTEAAADAAAYGLHPALLDAALRVAQYAADVEPGAHRFAAGWAEVTLHASGATHLRVALPAAGGALLADAEGSAVASIGSLSFAEVSAAALGASAVGDALYAVEWVELPTAGTADAEPIASVTVDSVPAALDAVQRWLSDADTAARQLAVLTRGAIAAVPGEPVPALDAAGVWGLLRAARTEHPGLLVVGDVAQDADPAAVEAALRSGEPQFAVRGTTVLVPRLVAVRPEEGTAPERFAADATVLVTGGTGALGGLLARHLITARGARHLVLTSRRGLAAPGAAELRDELTALGARVEVAACDAADRAALAALLDGLAQPLTAVYHAAAVVDGGVVTGLGAEALERVLAAKATAARHLDELTRDRPLTEFVLFSSLAGVLGGAGQGAYAAANSALDALAQDRRAAGLPAHSLAWGLWDARGEQTTLDRAELERMARTGVLPLTAEQALALLDLSVATDAALLVPARLDPGAAAGHGEVSPLLAGLLRGRGRRTAASAATGGLERQLLALAPADRVAPVLDVVRREVVAVLTLSSADAVEATSAFKDLGFDSLTAMELRNRLAAATGLTLPATLTFDFPTPTALAAHLVAELVGDRAQEVPTRLVAADDDPVVIVGMACHFPGGADSPEALWRLVADGVDAVAGMPTDRGWDLDAIYDPDPEVSGTTYVREGAFLARAAEFDAEFFGVSPREAVAMDPQQRLLLETSWEAFERAGIDPAAARGSRTGVFVGTNGQDYATLLAQGGKDVEAHLVTGTNAAVVSGRISYTFGFEGPAVTVDTACSSSLVALHLAAQALRAGECDLALAGGVTVMTTPNSYIGFSRQRGLATDGRVKAFAEAADGTAWGEGVGLLLVERLSDARRNGHTVLAVVKGSAVNQDGASNGLTAPNGPAQQRVIRQALAAAGLSTQDVDAVEAHGTGTTLGDPIEAQALLATYGRDRAEGTPLWLGSIKSNIGHTQAAAGVAGIIKMVEAMRRGVLPRTLHVDAPSSHVDWSSGGVRLLTGDVDWPETGRPRRAAVSSFGVSGTNAHTILELPEPEPVVVEQVDVEHPVLPWVLSGRTPEAVRAQAAALLELDVPALDAAHSLVATRSVLDHRAAVVGADLDELRAGLTAVAQGRAAVSGNGSAGKVAFLFSGQGSQRPGMGRELYEAYPVFAAAFDAACAVLPEGVKDVVFDVESEELRQTGWTQPALFAIEVALFRLLESWGVKPDYLAGHSIGEIAAAHVAGVLSLADAATLVTERARLMQALPTGGAMVAVQATEDEVIPLLSETVSIAAINGPQSIVVAGDEVEAERIGAHFAELGRKTSRLKVSHAFHSPLMEPMLEEFRQVVAGLRFDDPAIPVVAAGDVSTPGFWVAHVRDAVRFADTIATLREQGVRTVLEVGPGGVLTALAQQNADDLTAIPTLRADRPEPHAAVTALAAAHAAGARVDWSAFYAGTGARRVELPTYAFQRTRFWLDAPAPTAGAVTESAVDTAFWDTVEREDLDALATTLGLDSGDLAPVLPRLSAWRRARRRADTVDGWRYRTTWQPVPTSGTPELTGAWLLVHGEAEQAADAVAAALTRHGADVTALALPTGATREDVAGLLPTGAVAGVVSLLGDDLAATLALTQALDGHDGHDGLDDAPLWVLTRAAVTTGRADAAPDPAHTAVWGYGRSAALELPRRWGGLLDLPETLDERAATRLAHALAGTGEDQLALRGSGLFAARLVPAPRPTTAGTWTPRGTVLITGGTGALGGHVARWAAANGAEHLVLTSRRGADAPGAAELTAELEALGARVTLTACDVADRAAVEALLAGVDDLTAVVHTAGAEQFQPLAATTPADLAAVLGAKVDGAAHLDALLGERELDAFILFSSIAGTWGGGQQAAYAAGNAYLDGLAESRRARGLVATAVAWGPWGDGGMATGEAEEQLRRRGLSSLPAALAVTALAHAAGERAATLTVVDVDWPRFHAPFTAARPSPLLSELPEVVAAQAAPTTGGTGLAATLAGLPAAERGKVLTDLVREQAAAVLGHSGIDAVPADRAFAELGFDSLTAVELRNGVTERTGLALPATLVFDFPSPQVLAAHLLAELGGAATTGTEVAVTAAADDDDPIVIVGMSCRFPGGIASPQDLWRVVAEGVDAVSPFPTDRGWDLDGVYHPDPEHPGTTYSRSGGFLDDAAGFDAAFFGISPREALAMDPQQRLLLEGAWEAFESAGIDPTSVRGSSAGVFVGMAYQGYGAVVGEVPEGVEGHLLTGSAASVVSGRIAYALGLEGPAVTVDTACSSSLVALHLAAQAVRSGECSMALAGGVTVMATPNTFVEFSRQRGLSEDGRCKAYSDDADGTGWAEGAGLILVERLSDARRLGHDVLAVVKGSAVNQDGASNGLTAPNGPAQQRVIRAALANAGLTTADVDVVEGHGTGTTLGDPIEAQALLATYGQDRETPLWLGSLKSNIGHTQAAAGAGGIIKLVMALRHGVLPRTLHAGTPSSHVDWAAGDVRLLTEAVPWVGGDDRPRRAAISSFGVSGTNAHTILEEPAPEDRVRAGQAVTPPPATPWVLSGADPAAVAGQAARLLDALAEEADPTAVALALATTRATLAHRAAVVAGDPDELKAGLAAIAGGRAPISGSGDAGRVAFLFSGQGSQRAGMGRELYAAFPVFAEAFDAVCAQVDAFVERPLREVVFDVESDLLTQTGWTQPALFAIEVALYRLVESWGVRPDFLAGHSIGEIAAAHVAGILSLVDAARLVCERARLMQALPTGGAMVAVQATEDEVLPLLSESVSVAAVNGPQSVVVAGVEAEAERVRGHFTALGRKTSRLTVSHAFHSPLMEPMLDEFRAVVESLTFAQPSTPLVTTGDPTTPDYWVDHVRDAVRFADNVTALHGRGVRTVLEIGPGGVLSALAQQSADGLTAVPALRADRPEPQAAVTALAAAHCAGARVDWAAFFDGTGARPAPLPTYAFQHQRFWLEPGRPAAAAGADPLDAEFWATVERQDVDALTASLGIEADDTVAALLPKLAVWRQARRTESTVDGWRYRAAWTPVATGDAELDGTWLLVTGTPGADAARDLLVAHGAEVVEVDVPAEADRPTTAALLGALTTTRFTGVVTTAGSADPSLRVLRVVQALADAEVDGPLWVLTRGAVSTGRADGAPDPALARVWGLGRAVALETPQRFGGLVDLPAELDARAAARVAAVLSGATGEDQVAVRGSGAQARRLARVPARKDRAAWTPRGTVLVTGGTGALGGHVARWLAGAGAEHLVLTSRRGLAAPGAAELAAELEGLGARVTVEACDVADFDAVSRLVGCLDDLTAVVHTAGADHVTPLAELTEAEYTAVLAAKVDGADNLDAALDGVELDAFVLYSSISGIWGAGYQAAYATANAHLDALAEARRARGLTATAVAWGPWAEGGMAEGEAEEHLRRRGLRRMDPQLAVSALRAALTEDLTGVTVADVEWATFIAPFTAARPSPLLSELPEVVAALASTPAAADGSALVTRLTALDGPGRRRLLTTLVREQAAAVLGHAGVDAVDPARAFSELGFDSLTAVELRNKLGAETGLALPATLVFDFPTATALAEHLVTELVPAADSALAAVDTAGAAADDPIVIVGMSCRFPGGVGSPADLWRLVAEGTDAVSGFPTDRGWDIDSLYDPDPESTGTTYTREGGFLHEAGLFEPGFFGISPREAVAMDPQQRLLLEISWELFERAGIDADTLRGSRTGVFVGSGYQDYANQVLAAADGTEGYVGTGNSASVISGRLSYTYGLEGPAVTVDTACSSSLVALHLAAQALRAGECTLALAGGVTIMSTPGPFVEFSRQRGLAADGRCKAYADAADGTGWAEGVGLVLVEKLSDARRNGHEVLAVVRGSAVNQDGASNGLTAPNGPAQQRVIRQALAAAGLTTSEVDAVEGHGTGTTLGDPIEAQALLATYGQDRETPLWLGSLKSNIGHSQAAAGVGGIIKMVEAMRHGVLPRTLHVDEPSSHVDWTAGAVRLLTDQTAWPELDRPRRAGISSFGVSGTNAHVILEQPPAATEAETTPVPDGTPLVWALSAKTPAALRDTAANLLDVTAEPADLARTLAVGRTTLAHRAAVVGSTAADLRAGLAAIAAGRAPLSGTGDPGGVGFLFSGQGSQRAGMGRELYAAFPVFAEAFDAVCAHADAHLEKPLREVVFDVESDLLTQTGWTQPALFAIEVALYRLVESWGMTPDFVSGHSIGEIAAAHVAGVLSLADATTLVCERARLMQALPTGGAMVAVQATEDEVLPLLTETVGIAAINGPQSIVVAGDEVEAERIGAHFKELGRKTSRLKVSHAFHSPLMDPMLDEFRAVVEALTFAQPATPVVAAGDVTSPDYWVEHVRGAVRFADTVRSLHERGVRTVVEIGPGGTLTALAQQNADDLTAIPVLRADRAEPETALAALAAAHCAGVPVDRAAFHAGGGRRVPVPAYPFQHERFWLEGDPYAQHTAAADPVDAEFWAAVDGDAAALAATLGLSADEAGALQPKLATWRRSRREDTTVDGWRYRATWTPVATDRAALDGTWLLLGAAGELAAALTAAGAAVVTDDADDRAGTAAAIAAGTFAGVIAAPGDGAAALATAQGWADVDTDAPLWFATRDAVTTGRSDNPVVPERTQVWGVARVAALEYPRRFGGVLDLPATLDERTGTRVAAVLSGATGEDQVAVRASGVLGRRLSRVPAKAVPHRWAPSGTVLVTGGTGALGGHVARWAAEQGAEHLVLTSRRGIEAPGAAELKAELESLGARVTVAACDVSDRAAVADLLAGLDDLTGVVHTAGVDQLQPLADMPAEEFARVLSAKVDGAAHLDALLGERELDAFVLFSSIAGVWGSGHQAAYAAGNAYLDGLAESRRARGLTATAVAWGPWAEGGMAEGEAEDQLRRRGLTRMAPARALAALRRALDERAPATTVVDVDWARFAAPFTAARPSPLLSELPEVVAARQVDPAADEGGSALVARLTALPAGERSAALVDLVRGAAAAVLGHAGGDAVDPARAFSELGFDSLTAVELRNALGAETGLALPATLVFDHPNALALAEFLRAGLLGAETAAEAGPAAVAGTAEDDPIVIVGMNCRYPGGIASPEDLWRLVSEGRDAVGGFPADRGWDLDALYHPDPDHTGTTYTRSGGFLYEAGRFDPAFFGISPREAVAMDPQQRLLLETSWELFERSGIDADSLRGSRTGVFIGSGYQDYAAQLLNAADDGEGYLGTGNSASVISGRLSYTYGLEGPSVTVDTACSSSLVALHWAASALRAGECSLAVVGGVMVMSTPTAFVEFSRQRGLATDGRCKAYADAADGTGWAEGVGLLLVERLSDARRNGHDVLAVVRGSAVNSDGASNGLTAPNGPAQQRVIRQALAAAGLTTSEVDAVEGHGTGTTLGDPIEAQALLATYGQDRETPLWLGSFKSNIGHSQAAAGVGGVIKMVMAMRHGVLPKTLHVDQPSTHVDWTAGAVRLLTEQVEWPGTGRPRRAGVSSFGVSGTNAHAVIEEPPAPVGAEAPERTDAPVLTWALSAKSAKALREQAAALAEAAPGTDARDVAHTLATARAGHEHRAAVVATDVDDLIAGLRAVAEGTPAAQAVTGRTGAAGKLALLFSGQGSQRAGMGRELYAAFPVFAEAFDAVCAHVDAFVERPLRGVVFDVESDLLTQTGWTQPALFAIEVALYRLVESWGVRPEAVAGHSIGEIAAAHVAGVLSLADAAKLVSERARLMQALPTGGAMVAVQATEDEVLPLLTGTVGIAAINGPESIVVAGDEVEAERIGAHFKELGRKTSRLKVSHAFHSPLMEPMLAEFRTVVAALDFAQPTIPVVSAGDVTSPDYWVEHVRQAVRFAEVVGALHERGVRTVLEIGPGGTLTALAQQNADDLTAVPVLRADRPEPVAAATALARLHVTGVRVDKGAFAGDPGARRVDLPTYAFQRKHYWLTPAPVERIAADAVEAEFWRTVEREDLDSLALQLDIDAGDSFGDVLPRLSAWRRARREQSALDELRYREKWVPCTGAPEGTPAGDWLAVLPEGDAGALAWADALGVTRRVVVDAAADRAGLTADLVAAGPADGVVSFLPLAQGATASVQLVQALGDAGLDAPLWVVTSGAVSTGGGDPLTHPEQAQTWGLGRVAALEHSARWGGLVDVPATPDAAAAARLGGLLAGTTGEDQLAVRGNGAFARRLDHAPAGPSTATAWTPRGTVLITGGTGALGGHVARWAAEQGAEHLVLTSRRGIDAPGAAELKAELESLGARVTVAACDVGDRDALAALLATADVDAVVHAAGTAEAAMLGDTTDAEFSATLHAKAAGAAHLHELLGDRELDAFVLFSSIAGVWGSGGQAAYAAGNAYLDALARHRRGAGLAATAVSWGPWGGGGMVADSDDPERLRKRGLTVLDPATAVAALARVVGEGAVADTVADVDWALFAAPFTAVRPSPLLGELPELAAPQADEQAAVTDAGFAAALAALPGHEREAAAVDLVRERAAAVLGHDAESVEADRAFRELGFDSLTAVELRNALTAETGLALPATLVFDHPSPAVLGRFLVAELTGAATDADGSVFGDLERLEASVSGAADGAVRDRVRARLRELLTRLDESLDSGVDASSGDLESATMDTIFDLIDNDLA</sequence>
<dbReference type="GO" id="GO:0004312">
    <property type="term" value="F:fatty acid synthase activity"/>
    <property type="evidence" value="ECO:0007669"/>
    <property type="project" value="TreeGrafter"/>
</dbReference>
<dbReference type="Gene3D" id="3.30.70.3290">
    <property type="match status" value="5"/>
</dbReference>
<comment type="pathway">
    <text evidence="2">Antibiotic biosynthesis.</text>
</comment>
<dbReference type="CDD" id="cd00833">
    <property type="entry name" value="PKS"/>
    <property type="match status" value="5"/>
</dbReference>
<accession>A0A1Q9LNG1</accession>
<keyword evidence="15" id="KW-1185">Reference proteome</keyword>
<evidence type="ECO:0000256" key="7">
    <source>
        <dbReference type="ARBA" id="ARBA00023194"/>
    </source>
</evidence>
<dbReference type="InterPro" id="IPR050091">
    <property type="entry name" value="PKS_NRPS_Biosynth_Enz"/>
</dbReference>
<dbReference type="Pfam" id="PF16197">
    <property type="entry name" value="KAsynt_C_assoc"/>
    <property type="match status" value="5"/>
</dbReference>
<dbReference type="SUPFAM" id="SSF101173">
    <property type="entry name" value="Docking domain B of the erythromycin polyketide synthase (DEBS)"/>
    <property type="match status" value="1"/>
</dbReference>
<dbReference type="NCBIfam" id="NF045894">
    <property type="entry name" value="PKS_plus_SDR"/>
    <property type="match status" value="4"/>
</dbReference>
<dbReference type="SUPFAM" id="SSF47336">
    <property type="entry name" value="ACP-like"/>
    <property type="match status" value="5"/>
</dbReference>
<dbReference type="InterPro" id="IPR057326">
    <property type="entry name" value="KR_dom"/>
</dbReference>
<evidence type="ECO:0000256" key="5">
    <source>
        <dbReference type="ARBA" id="ARBA00022679"/>
    </source>
</evidence>
<gene>
    <name evidence="14" type="ORF">BJP25_14795</name>
</gene>
<dbReference type="SUPFAM" id="SSF51735">
    <property type="entry name" value="NAD(P)-binding Rossmann-fold domains"/>
    <property type="match status" value="10"/>
</dbReference>
<dbReference type="Pfam" id="PF00109">
    <property type="entry name" value="ketoacyl-synt"/>
    <property type="match status" value="5"/>
</dbReference>
<keyword evidence="8" id="KW-0511">Multifunctional enzyme</keyword>
<protein>
    <recommendedName>
        <fullName evidence="16">Polyketide synthase</fullName>
    </recommendedName>
</protein>
<dbReference type="Pfam" id="PF02801">
    <property type="entry name" value="Ketoacyl-synt_C"/>
    <property type="match status" value="5"/>
</dbReference>
<dbReference type="InterPro" id="IPR042104">
    <property type="entry name" value="PKS_dehydratase_sf"/>
</dbReference>
<dbReference type="InterPro" id="IPR015083">
    <property type="entry name" value="NorB/c/GfsB-D-like_docking"/>
</dbReference>
<evidence type="ECO:0000313" key="14">
    <source>
        <dbReference type="EMBL" id="OLR93558.1"/>
    </source>
</evidence>
<evidence type="ECO:0000256" key="10">
    <source>
        <dbReference type="PROSITE-ProRule" id="PRU01363"/>
    </source>
</evidence>
<evidence type="ECO:0000259" key="12">
    <source>
        <dbReference type="PROSITE" id="PS52004"/>
    </source>
</evidence>
<dbReference type="InterPro" id="IPR014043">
    <property type="entry name" value="Acyl_transferase_dom"/>
</dbReference>
<proteinExistence type="predicted"/>
<keyword evidence="7" id="KW-0045">Antibiotic biosynthesis</keyword>
<dbReference type="InterPro" id="IPR016036">
    <property type="entry name" value="Malonyl_transacylase_ACP-bd"/>
</dbReference>
<dbReference type="FunFam" id="1.10.1200.10:FF:000007">
    <property type="entry name" value="Probable polyketide synthase pks17"/>
    <property type="match status" value="5"/>
</dbReference>
<keyword evidence="4" id="KW-0597">Phosphoprotein</keyword>
<dbReference type="Pfam" id="PF18369">
    <property type="entry name" value="PKS_DE"/>
    <property type="match status" value="4"/>
</dbReference>
<dbReference type="InterPro" id="IPR016039">
    <property type="entry name" value="Thiolase-like"/>
</dbReference>
<dbReference type="InterPro" id="IPR014031">
    <property type="entry name" value="Ketoacyl_synth_C"/>
</dbReference>
<keyword evidence="5" id="KW-0808">Transferase</keyword>
<feature type="domain" description="Carrier" evidence="11">
    <location>
        <begin position="3086"/>
        <end position="3161"/>
    </location>
</feature>
<feature type="domain" description="Carrier" evidence="11">
    <location>
        <begin position="6046"/>
        <end position="6121"/>
    </location>
</feature>
<feature type="region of interest" description="N-terminal hotdog fold" evidence="10">
    <location>
        <begin position="911"/>
        <end position="1036"/>
    </location>
</feature>
<dbReference type="GO" id="GO:0031177">
    <property type="term" value="F:phosphopantetheine binding"/>
    <property type="evidence" value="ECO:0007669"/>
    <property type="project" value="InterPro"/>
</dbReference>
<dbReference type="SMART" id="SM00826">
    <property type="entry name" value="PKS_DH"/>
    <property type="match status" value="1"/>
</dbReference>
<evidence type="ECO:0000256" key="9">
    <source>
        <dbReference type="ARBA" id="ARBA00023315"/>
    </source>
</evidence>
<dbReference type="Pfam" id="PF00698">
    <property type="entry name" value="Acyl_transf_1"/>
    <property type="match status" value="5"/>
</dbReference>